<feature type="non-terminal residue" evidence="3">
    <location>
        <position position="75"/>
    </location>
</feature>
<keyword evidence="1" id="KW-0812">Transmembrane</keyword>
<dbReference type="EMBL" id="UOEB01000047">
    <property type="protein sequence ID" value="VAV82897.1"/>
    <property type="molecule type" value="Genomic_DNA"/>
</dbReference>
<dbReference type="InterPro" id="IPR003399">
    <property type="entry name" value="Mce/MlaD"/>
</dbReference>
<dbReference type="Pfam" id="PF02470">
    <property type="entry name" value="MlaD"/>
    <property type="match status" value="1"/>
</dbReference>
<name>A0A3B0QT48_9ZZZZ</name>
<evidence type="ECO:0000259" key="2">
    <source>
        <dbReference type="Pfam" id="PF02470"/>
    </source>
</evidence>
<keyword evidence="1" id="KW-1133">Transmembrane helix</keyword>
<evidence type="ECO:0000313" key="3">
    <source>
        <dbReference type="EMBL" id="VAV82897.1"/>
    </source>
</evidence>
<dbReference type="AlphaFoldDB" id="A0A3B0QT48"/>
<protein>
    <recommendedName>
        <fullName evidence="2">Mce/MlaD domain-containing protein</fullName>
    </recommendedName>
</protein>
<reference evidence="3" key="1">
    <citation type="submission" date="2018-06" db="EMBL/GenBank/DDBJ databases">
        <authorList>
            <person name="Zhirakovskaya E."/>
        </authorList>
    </citation>
    <scope>NUCLEOTIDE SEQUENCE</scope>
</reference>
<proteinExistence type="predicted"/>
<evidence type="ECO:0000256" key="1">
    <source>
        <dbReference type="SAM" id="Phobius"/>
    </source>
</evidence>
<organism evidence="3">
    <name type="scientific">hydrothermal vent metagenome</name>
    <dbReference type="NCBI Taxonomy" id="652676"/>
    <lineage>
        <taxon>unclassified sequences</taxon>
        <taxon>metagenomes</taxon>
        <taxon>ecological metagenomes</taxon>
    </lineage>
</organism>
<keyword evidence="1" id="KW-0472">Membrane</keyword>
<feature type="transmembrane region" description="Helical" evidence="1">
    <location>
        <begin position="6"/>
        <end position="27"/>
    </location>
</feature>
<gene>
    <name evidence="3" type="ORF">MNBD_BACTEROID02-1063</name>
</gene>
<sequence length="75" mass="8497">MKVSRELKTGIIAILIISLAIWGFNFVKNKSLYEKTRLFYAEYNNVQGLISKSPVTINGLRVGKVAKITFHPTKK</sequence>
<feature type="domain" description="Mce/MlaD" evidence="2">
    <location>
        <begin position="37"/>
        <end position="74"/>
    </location>
</feature>
<accession>A0A3B0QT48</accession>